<dbReference type="Proteomes" id="UP000318538">
    <property type="component" value="Chromosome"/>
</dbReference>
<dbReference type="RefSeq" id="WP_145174678.1">
    <property type="nucleotide sequence ID" value="NZ_CP036525.1"/>
</dbReference>
<sequence>MNFFKLFAHGDGLDVDSYSAADPIGFDRVWHRGDQHYKSNGIEKLLGDGNRLRLRDQDRIGTQFLEQYKSELTELAKLLGLDWTLLINDFAN</sequence>
<organism evidence="1 2">
    <name type="scientific">Rubripirellula lacrimiformis</name>
    <dbReference type="NCBI Taxonomy" id="1930273"/>
    <lineage>
        <taxon>Bacteria</taxon>
        <taxon>Pseudomonadati</taxon>
        <taxon>Planctomycetota</taxon>
        <taxon>Planctomycetia</taxon>
        <taxon>Pirellulales</taxon>
        <taxon>Pirellulaceae</taxon>
        <taxon>Rubripirellula</taxon>
    </lineage>
</organism>
<keyword evidence="2" id="KW-1185">Reference proteome</keyword>
<proteinExistence type="predicted"/>
<evidence type="ECO:0000313" key="2">
    <source>
        <dbReference type="Proteomes" id="UP000318538"/>
    </source>
</evidence>
<dbReference type="EMBL" id="CP036525">
    <property type="protein sequence ID" value="QDT07121.1"/>
    <property type="molecule type" value="Genomic_DNA"/>
</dbReference>
<protein>
    <submittedName>
        <fullName evidence="1">Uncharacterized protein</fullName>
    </submittedName>
</protein>
<name>A0A517NJ05_9BACT</name>
<evidence type="ECO:0000313" key="1">
    <source>
        <dbReference type="EMBL" id="QDT07121.1"/>
    </source>
</evidence>
<reference evidence="1 2" key="1">
    <citation type="submission" date="2019-02" db="EMBL/GenBank/DDBJ databases">
        <title>Deep-cultivation of Planctomycetes and their phenomic and genomic characterization uncovers novel biology.</title>
        <authorList>
            <person name="Wiegand S."/>
            <person name="Jogler M."/>
            <person name="Boedeker C."/>
            <person name="Pinto D."/>
            <person name="Vollmers J."/>
            <person name="Rivas-Marin E."/>
            <person name="Kohn T."/>
            <person name="Peeters S.H."/>
            <person name="Heuer A."/>
            <person name="Rast P."/>
            <person name="Oberbeckmann S."/>
            <person name="Bunk B."/>
            <person name="Jeske O."/>
            <person name="Meyerdierks A."/>
            <person name="Storesund J.E."/>
            <person name="Kallscheuer N."/>
            <person name="Luecker S."/>
            <person name="Lage O.M."/>
            <person name="Pohl T."/>
            <person name="Merkel B.J."/>
            <person name="Hornburger P."/>
            <person name="Mueller R.-W."/>
            <person name="Bruemmer F."/>
            <person name="Labrenz M."/>
            <person name="Spormann A.M."/>
            <person name="Op den Camp H."/>
            <person name="Overmann J."/>
            <person name="Amann R."/>
            <person name="Jetten M.S.M."/>
            <person name="Mascher T."/>
            <person name="Medema M.H."/>
            <person name="Devos D.P."/>
            <person name="Kaster A.-K."/>
            <person name="Ovreas L."/>
            <person name="Rohde M."/>
            <person name="Galperin M.Y."/>
            <person name="Jogler C."/>
        </authorList>
    </citation>
    <scope>NUCLEOTIDE SEQUENCE [LARGE SCALE GENOMIC DNA]</scope>
    <source>
        <strain evidence="1 2">K22_7</strain>
    </source>
</reference>
<dbReference type="AlphaFoldDB" id="A0A517NJ05"/>
<dbReference type="KEGG" id="rlc:K227x_55460"/>
<gene>
    <name evidence="1" type="ORF">K227x_55460</name>
</gene>
<accession>A0A517NJ05</accession>